<evidence type="ECO:0000256" key="1">
    <source>
        <dbReference type="ARBA" id="ARBA00022475"/>
    </source>
</evidence>
<accession>A0ABS6A0X3</accession>
<feature type="domain" description="SHS2" evidence="7">
    <location>
        <begin position="9"/>
        <end position="195"/>
    </location>
</feature>
<keyword evidence="9" id="KW-1185">Reference proteome</keyword>
<dbReference type="Pfam" id="PF02491">
    <property type="entry name" value="SHS2_FTSA"/>
    <property type="match status" value="1"/>
</dbReference>
<dbReference type="PIRSF" id="PIRSF003101">
    <property type="entry name" value="FtsA"/>
    <property type="match status" value="1"/>
</dbReference>
<dbReference type="NCBIfam" id="TIGR01174">
    <property type="entry name" value="ftsA"/>
    <property type="match status" value="1"/>
</dbReference>
<dbReference type="Gene3D" id="3.30.420.40">
    <property type="match status" value="2"/>
</dbReference>
<dbReference type="Gene3D" id="3.30.1490.110">
    <property type="match status" value="1"/>
</dbReference>
<organism evidence="8 9">
    <name type="scientific">Acidithiobacillus sulfurivorans</name>
    <dbReference type="NCBI Taxonomy" id="1958756"/>
    <lineage>
        <taxon>Bacteria</taxon>
        <taxon>Pseudomonadati</taxon>
        <taxon>Pseudomonadota</taxon>
        <taxon>Acidithiobacillia</taxon>
        <taxon>Acidithiobacillales</taxon>
        <taxon>Acidithiobacillaceae</taxon>
        <taxon>Acidithiobacillus</taxon>
    </lineage>
</organism>
<sequence>MKRGHQELIVGLDIGTSKVACIVAQSKGGREAEIIGVGQHPSRGLKKGVVVDIESTVQAITRAVQEAELMAGVQIHGAVVGIAGGHIRGYNSHGIVAIKNKEVSNDDVGRVMDAARAIVIPQDQNVIHILPQEFMIDSQEGVREPVGMSGVRLEARVHIVTGAVSAAQNIAKCVERCGLQVQDLVLEQLASADAVLTSDEKELGVCLVDIGGGTTDIAIFRDGAVRHTAVIPIAGDQVTNDIALGLRTPPVEAEQIKKLYGCALGDLIQQDDEISVPSVGTRPPRTISRRILGDIIEPRIKELFELIQAELRRTGYEDLIAAGVVITGGSSLLEGIAELAEEILHLPVRVGEPMHLPGMENVVRVPGHATGVGLVMYGLHNQPAGQGEAAVATQPKAAYEDHSQGHAGMDTSFAGVFRKMRNWVQTSFG</sequence>
<gene>
    <name evidence="5 8" type="primary">ftsA</name>
    <name evidence="8" type="ORF">HAP95_13440</name>
</gene>
<dbReference type="HAMAP" id="MF_02033">
    <property type="entry name" value="FtsA"/>
    <property type="match status" value="1"/>
</dbReference>
<dbReference type="Pfam" id="PF14450">
    <property type="entry name" value="FtsA"/>
    <property type="match status" value="2"/>
</dbReference>
<keyword evidence="3 5" id="KW-0472">Membrane</keyword>
<protein>
    <recommendedName>
        <fullName evidence="5 6">Cell division protein FtsA</fullName>
    </recommendedName>
</protein>
<keyword evidence="4 5" id="KW-0131">Cell cycle</keyword>
<dbReference type="SUPFAM" id="SSF53067">
    <property type="entry name" value="Actin-like ATPase domain"/>
    <property type="match status" value="2"/>
</dbReference>
<evidence type="ECO:0000256" key="2">
    <source>
        <dbReference type="ARBA" id="ARBA00022618"/>
    </source>
</evidence>
<dbReference type="Proteomes" id="UP000755654">
    <property type="component" value="Unassembled WGS sequence"/>
</dbReference>
<name>A0ABS6A0X3_9PROT</name>
<dbReference type="CDD" id="cd24048">
    <property type="entry name" value="ASKHA_NBD_FtsA"/>
    <property type="match status" value="1"/>
</dbReference>
<dbReference type="RefSeq" id="WP_215884666.1">
    <property type="nucleotide sequence ID" value="NZ_JAAOMP010000149.1"/>
</dbReference>
<comment type="function">
    <text evidence="5 6">Cell division protein that is involved in the assembly of the Z ring. May serve as a membrane anchor for the Z ring.</text>
</comment>
<dbReference type="InterPro" id="IPR020823">
    <property type="entry name" value="Cell_div_FtsA"/>
</dbReference>
<dbReference type="InterPro" id="IPR043129">
    <property type="entry name" value="ATPase_NBD"/>
</dbReference>
<dbReference type="PANTHER" id="PTHR32432:SF4">
    <property type="entry name" value="CELL DIVISION PROTEIN FTSA"/>
    <property type="match status" value="1"/>
</dbReference>
<proteinExistence type="inferred from homology"/>
<evidence type="ECO:0000313" key="9">
    <source>
        <dbReference type="Proteomes" id="UP000755654"/>
    </source>
</evidence>
<dbReference type="EMBL" id="JAAOMP010000149">
    <property type="protein sequence ID" value="MBU2761137.1"/>
    <property type="molecule type" value="Genomic_DNA"/>
</dbReference>
<comment type="caution">
    <text evidence="8">The sequence shown here is derived from an EMBL/GenBank/DDBJ whole genome shotgun (WGS) entry which is preliminary data.</text>
</comment>
<evidence type="ECO:0000256" key="3">
    <source>
        <dbReference type="ARBA" id="ARBA00023136"/>
    </source>
</evidence>
<comment type="subunit">
    <text evidence="5">Self-interacts. Interacts with FtsZ.</text>
</comment>
<comment type="similarity">
    <text evidence="5 6">Belongs to the FtsA/MreB family.</text>
</comment>
<evidence type="ECO:0000256" key="6">
    <source>
        <dbReference type="PIRNR" id="PIRNR003101"/>
    </source>
</evidence>
<dbReference type="SMART" id="SM00842">
    <property type="entry name" value="FtsA"/>
    <property type="match status" value="1"/>
</dbReference>
<evidence type="ECO:0000256" key="4">
    <source>
        <dbReference type="ARBA" id="ARBA00023306"/>
    </source>
</evidence>
<evidence type="ECO:0000256" key="5">
    <source>
        <dbReference type="HAMAP-Rule" id="MF_02033"/>
    </source>
</evidence>
<keyword evidence="1 5" id="KW-1003">Cell membrane</keyword>
<reference evidence="8 9" key="1">
    <citation type="journal article" date="2021" name="ISME J.">
        <title>Genomic evolution of the class Acidithiobacillia: deep-branching Proteobacteria living in extreme acidic conditions.</title>
        <authorList>
            <person name="Moya-Beltran A."/>
            <person name="Beard S."/>
            <person name="Rojas-Villalobos C."/>
            <person name="Issotta F."/>
            <person name="Gallardo Y."/>
            <person name="Ulloa R."/>
            <person name="Giaveno A."/>
            <person name="Degli Esposti M."/>
            <person name="Johnson D.B."/>
            <person name="Quatrini R."/>
        </authorList>
    </citation>
    <scope>NUCLEOTIDE SEQUENCE [LARGE SCALE GENOMIC DNA]</scope>
    <source>
        <strain evidence="8 9">RW2</strain>
    </source>
</reference>
<dbReference type="InterPro" id="IPR050696">
    <property type="entry name" value="FtsA/MreB"/>
</dbReference>
<dbReference type="NCBIfam" id="NF007009">
    <property type="entry name" value="PRK09472.1"/>
    <property type="match status" value="1"/>
</dbReference>
<keyword evidence="2 5" id="KW-0132">Cell division</keyword>
<evidence type="ECO:0000259" key="7">
    <source>
        <dbReference type="SMART" id="SM00842"/>
    </source>
</evidence>
<evidence type="ECO:0000313" key="8">
    <source>
        <dbReference type="EMBL" id="MBU2761137.1"/>
    </source>
</evidence>
<dbReference type="InterPro" id="IPR003494">
    <property type="entry name" value="SHS2_FtsA"/>
</dbReference>
<comment type="subcellular location">
    <subcellularLocation>
        <location evidence="5">Cell membrane</location>
        <topology evidence="5">Peripheral membrane protein</topology>
        <orientation evidence="5">Cytoplasmic side</orientation>
    </subcellularLocation>
    <text evidence="5">Localizes to the Z ring in an FtsZ-dependent manner. Targeted to the membrane through a conserved C-terminal amphipathic helix.</text>
</comment>
<dbReference type="GO" id="GO:0051301">
    <property type="term" value="P:cell division"/>
    <property type="evidence" value="ECO:0007669"/>
    <property type="project" value="UniProtKB-KW"/>
</dbReference>
<dbReference type="PANTHER" id="PTHR32432">
    <property type="entry name" value="CELL DIVISION PROTEIN FTSA-RELATED"/>
    <property type="match status" value="1"/>
</dbReference>